<feature type="transmembrane region" description="Helical" evidence="7">
    <location>
        <begin position="12"/>
        <end position="37"/>
    </location>
</feature>
<dbReference type="PANTHER" id="PTHR43744:SF9">
    <property type="entry name" value="POLYGALACTURONAN_RHAMNOGALACTURONAN TRANSPORT SYSTEM PERMEASE PROTEIN YTCP"/>
    <property type="match status" value="1"/>
</dbReference>
<evidence type="ECO:0000256" key="1">
    <source>
        <dbReference type="ARBA" id="ARBA00004651"/>
    </source>
</evidence>
<dbReference type="Proteomes" id="UP001597079">
    <property type="component" value="Unassembled WGS sequence"/>
</dbReference>
<dbReference type="PROSITE" id="PS50928">
    <property type="entry name" value="ABC_TM1"/>
    <property type="match status" value="1"/>
</dbReference>
<sequence>MVKTTQDRVFNGVVVLILGVVGAICLFPLLFVASASLTPFADILKNGGYVLIPSSITFSAYQELLKYAGVVRAFGVTVTITVLGTLINMVLTTLMSYALSRKELPGRSLFLFMVVFTLLFSGGLIPLYLVVRATGLTNTIWAMIIPNAIWSFNVLVMKSFFENLPGELFEAARMDGSGEFRMLWQIVIPLSVPVMLTIGLFYGVGHWNEYFQGIMYITNTNLYPLQVVIDNILTQSQQSIENVDATVPTMTIQMAAVVIASLPIIVVYPFLQKHFTKGMLIGSIKG</sequence>
<dbReference type="CDD" id="cd06261">
    <property type="entry name" value="TM_PBP2"/>
    <property type="match status" value="1"/>
</dbReference>
<dbReference type="PANTHER" id="PTHR43744">
    <property type="entry name" value="ABC TRANSPORTER PERMEASE PROTEIN MG189-RELATED-RELATED"/>
    <property type="match status" value="1"/>
</dbReference>
<proteinExistence type="inferred from homology"/>
<dbReference type="SUPFAM" id="SSF161098">
    <property type="entry name" value="MetI-like"/>
    <property type="match status" value="1"/>
</dbReference>
<protein>
    <submittedName>
        <fullName evidence="9">Carbohydrate ABC transporter permease</fullName>
    </submittedName>
</protein>
<evidence type="ECO:0000256" key="6">
    <source>
        <dbReference type="ARBA" id="ARBA00023136"/>
    </source>
</evidence>
<dbReference type="RefSeq" id="WP_377945260.1">
    <property type="nucleotide sequence ID" value="NZ_JBHUCX010000092.1"/>
</dbReference>
<keyword evidence="10" id="KW-1185">Reference proteome</keyword>
<organism evidence="9 10">
    <name type="scientific">Alicyclobacillus fodiniaquatilis</name>
    <dbReference type="NCBI Taxonomy" id="1661150"/>
    <lineage>
        <taxon>Bacteria</taxon>
        <taxon>Bacillati</taxon>
        <taxon>Bacillota</taxon>
        <taxon>Bacilli</taxon>
        <taxon>Bacillales</taxon>
        <taxon>Alicyclobacillaceae</taxon>
        <taxon>Alicyclobacillus</taxon>
    </lineage>
</organism>
<name>A0ABW4JP34_9BACL</name>
<comment type="caution">
    <text evidence="9">The sequence shown here is derived from an EMBL/GenBank/DDBJ whole genome shotgun (WGS) entry which is preliminary data.</text>
</comment>
<evidence type="ECO:0000256" key="2">
    <source>
        <dbReference type="ARBA" id="ARBA00022448"/>
    </source>
</evidence>
<feature type="transmembrane region" description="Helical" evidence="7">
    <location>
        <begin position="140"/>
        <end position="161"/>
    </location>
</feature>
<keyword evidence="5 7" id="KW-1133">Transmembrane helix</keyword>
<feature type="transmembrane region" description="Helical" evidence="7">
    <location>
        <begin position="73"/>
        <end position="97"/>
    </location>
</feature>
<dbReference type="EMBL" id="JBHUCX010000092">
    <property type="protein sequence ID" value="MFD1677358.1"/>
    <property type="molecule type" value="Genomic_DNA"/>
</dbReference>
<feature type="domain" description="ABC transmembrane type-1" evidence="8">
    <location>
        <begin position="74"/>
        <end position="271"/>
    </location>
</feature>
<evidence type="ECO:0000313" key="9">
    <source>
        <dbReference type="EMBL" id="MFD1677358.1"/>
    </source>
</evidence>
<evidence type="ECO:0000256" key="7">
    <source>
        <dbReference type="RuleBase" id="RU363032"/>
    </source>
</evidence>
<feature type="transmembrane region" description="Helical" evidence="7">
    <location>
        <begin position="182"/>
        <end position="202"/>
    </location>
</feature>
<evidence type="ECO:0000259" key="8">
    <source>
        <dbReference type="PROSITE" id="PS50928"/>
    </source>
</evidence>
<evidence type="ECO:0000256" key="3">
    <source>
        <dbReference type="ARBA" id="ARBA00022475"/>
    </source>
</evidence>
<keyword evidence="4 7" id="KW-0812">Transmembrane</keyword>
<reference evidence="10" key="1">
    <citation type="journal article" date="2019" name="Int. J. Syst. Evol. Microbiol.">
        <title>The Global Catalogue of Microorganisms (GCM) 10K type strain sequencing project: providing services to taxonomists for standard genome sequencing and annotation.</title>
        <authorList>
            <consortium name="The Broad Institute Genomics Platform"/>
            <consortium name="The Broad Institute Genome Sequencing Center for Infectious Disease"/>
            <person name="Wu L."/>
            <person name="Ma J."/>
        </authorList>
    </citation>
    <scope>NUCLEOTIDE SEQUENCE [LARGE SCALE GENOMIC DNA]</scope>
    <source>
        <strain evidence="10">CGMCC 1.12286</strain>
    </source>
</reference>
<evidence type="ECO:0000256" key="5">
    <source>
        <dbReference type="ARBA" id="ARBA00022989"/>
    </source>
</evidence>
<feature type="transmembrane region" description="Helical" evidence="7">
    <location>
        <begin position="252"/>
        <end position="271"/>
    </location>
</feature>
<gene>
    <name evidence="9" type="ORF">ACFSB2_22035</name>
</gene>
<evidence type="ECO:0000256" key="4">
    <source>
        <dbReference type="ARBA" id="ARBA00022692"/>
    </source>
</evidence>
<dbReference type="InterPro" id="IPR035906">
    <property type="entry name" value="MetI-like_sf"/>
</dbReference>
<keyword evidence="6 7" id="KW-0472">Membrane</keyword>
<evidence type="ECO:0000313" key="10">
    <source>
        <dbReference type="Proteomes" id="UP001597079"/>
    </source>
</evidence>
<dbReference type="Pfam" id="PF00528">
    <property type="entry name" value="BPD_transp_1"/>
    <property type="match status" value="1"/>
</dbReference>
<accession>A0ABW4JP34</accession>
<keyword evidence="2 7" id="KW-0813">Transport</keyword>
<comment type="similarity">
    <text evidence="7">Belongs to the binding-protein-dependent transport system permease family.</text>
</comment>
<dbReference type="Gene3D" id="1.10.3720.10">
    <property type="entry name" value="MetI-like"/>
    <property type="match status" value="1"/>
</dbReference>
<dbReference type="InterPro" id="IPR000515">
    <property type="entry name" value="MetI-like"/>
</dbReference>
<feature type="transmembrane region" description="Helical" evidence="7">
    <location>
        <begin position="109"/>
        <end position="128"/>
    </location>
</feature>
<keyword evidence="3" id="KW-1003">Cell membrane</keyword>
<comment type="subcellular location">
    <subcellularLocation>
        <location evidence="1 7">Cell membrane</location>
        <topology evidence="1 7">Multi-pass membrane protein</topology>
    </subcellularLocation>
</comment>